<dbReference type="OrthoDB" id="5784058at2"/>
<evidence type="ECO:0000313" key="3">
    <source>
        <dbReference type="Proteomes" id="UP000029273"/>
    </source>
</evidence>
<gene>
    <name evidence="2" type="ORF">Thpro_022292</name>
</gene>
<evidence type="ECO:0000256" key="1">
    <source>
        <dbReference type="SAM" id="MobiDB-lite"/>
    </source>
</evidence>
<protein>
    <submittedName>
        <fullName evidence="2">Uncharacterized protein</fullName>
    </submittedName>
</protein>
<dbReference type="Proteomes" id="UP000029273">
    <property type="component" value="Unassembled WGS sequence"/>
</dbReference>
<reference evidence="2 3" key="1">
    <citation type="journal article" date="2014" name="Genome Announc.">
        <title>Draft Genome Sequence of the Iron-Oxidizing, Acidophilic, and Halotolerant 'Thiobacillus prosperus' Type Strain DSM 5130.</title>
        <authorList>
            <person name="Ossandon F.J."/>
            <person name="Cardenas J.P."/>
            <person name="Corbett M."/>
            <person name="Quatrini R."/>
            <person name="Holmes D.S."/>
            <person name="Watkin E."/>
        </authorList>
    </citation>
    <scope>NUCLEOTIDE SEQUENCE [LARGE SCALE GENOMIC DNA]</scope>
    <source>
        <strain evidence="2 3">DSM 5130</strain>
    </source>
</reference>
<dbReference type="AlphaFoldDB" id="A0A1A6C0F5"/>
<dbReference type="RefSeq" id="WP_038091797.1">
    <property type="nucleotide sequence ID" value="NZ_JQSG02000006.1"/>
</dbReference>
<feature type="region of interest" description="Disordered" evidence="1">
    <location>
        <begin position="120"/>
        <end position="139"/>
    </location>
</feature>
<name>A0A1A6C0F5_9GAMM</name>
<dbReference type="EMBL" id="JQSG02000006">
    <property type="protein sequence ID" value="OBS08042.1"/>
    <property type="molecule type" value="Genomic_DNA"/>
</dbReference>
<accession>A0A1A6C0F5</accession>
<proteinExistence type="predicted"/>
<comment type="caution">
    <text evidence="2">The sequence shown here is derived from an EMBL/GenBank/DDBJ whole genome shotgun (WGS) entry which is preliminary data.</text>
</comment>
<organism evidence="2 3">
    <name type="scientific">Acidihalobacter prosperus</name>
    <dbReference type="NCBI Taxonomy" id="160660"/>
    <lineage>
        <taxon>Bacteria</taxon>
        <taxon>Pseudomonadati</taxon>
        <taxon>Pseudomonadota</taxon>
        <taxon>Gammaproteobacteria</taxon>
        <taxon>Chromatiales</taxon>
        <taxon>Ectothiorhodospiraceae</taxon>
        <taxon>Acidihalobacter</taxon>
    </lineage>
</organism>
<keyword evidence="3" id="KW-1185">Reference proteome</keyword>
<sequence length="139" mass="15426">MLTPKGREEILNLIESDLVDGWDEADRALRNVLRMLLTLRPDLVKLYFVPAAWQRIADLERRQAAAVILAAMKAAVVEANAVPPIAGWAQARFYLDTRVTRFADMARDWCAANPDACPERLRPSGSRRALPAASGSRLA</sequence>
<evidence type="ECO:0000313" key="2">
    <source>
        <dbReference type="EMBL" id="OBS08042.1"/>
    </source>
</evidence>